<evidence type="ECO:0000313" key="4">
    <source>
        <dbReference type="EMBL" id="CCF36954.1"/>
    </source>
</evidence>
<keyword evidence="2" id="KW-0472">Membrane</keyword>
<feature type="domain" description="C2H2-type" evidence="3">
    <location>
        <begin position="9"/>
        <end position="39"/>
    </location>
</feature>
<dbReference type="Proteomes" id="UP000007174">
    <property type="component" value="Unassembled WGS sequence"/>
</dbReference>
<gene>
    <name evidence="4" type="ORF">CH063_01603</name>
</gene>
<keyword evidence="1" id="KW-0863">Zinc-finger</keyword>
<feature type="transmembrane region" description="Helical" evidence="2">
    <location>
        <begin position="35"/>
        <end position="60"/>
    </location>
</feature>
<dbReference type="HOGENOM" id="CLU_2170895_0_0_1"/>
<sequence length="110" mass="12590">MSDSSVDRHTCAICGKQYQRSAHLRRHESTRECNGGFLPLFVSWPTLSCFSCIVGFLYFYVENCAISLQVLLSSVPISFILIFHILEKACPCHEHPHLVLSFDLFFLSIY</sequence>
<dbReference type="AlphaFoldDB" id="H1V9Q1"/>
<accession>H1V9Q1</accession>
<keyword evidence="1" id="KW-0479">Metal-binding</keyword>
<feature type="transmembrane region" description="Helical" evidence="2">
    <location>
        <begin position="66"/>
        <end position="86"/>
    </location>
</feature>
<keyword evidence="2" id="KW-1133">Transmembrane helix</keyword>
<organism evidence="4 5">
    <name type="scientific">Colletotrichum higginsianum (strain IMI 349063)</name>
    <name type="common">Crucifer anthracnose fungus</name>
    <dbReference type="NCBI Taxonomy" id="759273"/>
    <lineage>
        <taxon>Eukaryota</taxon>
        <taxon>Fungi</taxon>
        <taxon>Dikarya</taxon>
        <taxon>Ascomycota</taxon>
        <taxon>Pezizomycotina</taxon>
        <taxon>Sordariomycetes</taxon>
        <taxon>Hypocreomycetidae</taxon>
        <taxon>Glomerellales</taxon>
        <taxon>Glomerellaceae</taxon>
        <taxon>Colletotrichum</taxon>
        <taxon>Colletotrichum destructivum species complex</taxon>
    </lineage>
</organism>
<reference evidence="5" key="1">
    <citation type="journal article" date="2012" name="Nat. Genet.">
        <title>Lifestyle transitions in plant pathogenic Colletotrichum fungi deciphered by genome and transcriptome analyses.</title>
        <authorList>
            <person name="O'Connell R.J."/>
            <person name="Thon M.R."/>
            <person name="Hacquard S."/>
            <person name="Amyotte S.G."/>
            <person name="Kleemann J."/>
            <person name="Torres M.F."/>
            <person name="Damm U."/>
            <person name="Buiate E.A."/>
            <person name="Epstein L."/>
            <person name="Alkan N."/>
            <person name="Altmueller J."/>
            <person name="Alvarado-Balderrama L."/>
            <person name="Bauser C.A."/>
            <person name="Becker C."/>
            <person name="Birren B.W."/>
            <person name="Chen Z."/>
            <person name="Choi J."/>
            <person name="Crouch J.A."/>
            <person name="Duvick J.P."/>
            <person name="Farman M.A."/>
            <person name="Gan P."/>
            <person name="Heiman D."/>
            <person name="Henrissat B."/>
            <person name="Howard R.J."/>
            <person name="Kabbage M."/>
            <person name="Koch C."/>
            <person name="Kracher B."/>
            <person name="Kubo Y."/>
            <person name="Law A.D."/>
            <person name="Lebrun M.-H."/>
            <person name="Lee Y.-H."/>
            <person name="Miyara I."/>
            <person name="Moore N."/>
            <person name="Neumann U."/>
            <person name="Nordstroem K."/>
            <person name="Panaccione D.G."/>
            <person name="Panstruga R."/>
            <person name="Place M."/>
            <person name="Proctor R.H."/>
            <person name="Prusky D."/>
            <person name="Rech G."/>
            <person name="Reinhardt R."/>
            <person name="Rollins J.A."/>
            <person name="Rounsley S."/>
            <person name="Schardl C.L."/>
            <person name="Schwartz D.C."/>
            <person name="Shenoy N."/>
            <person name="Shirasu K."/>
            <person name="Sikhakolli U.R."/>
            <person name="Stueber K."/>
            <person name="Sukno S.A."/>
            <person name="Sweigard J.A."/>
            <person name="Takano Y."/>
            <person name="Takahara H."/>
            <person name="Trail F."/>
            <person name="van der Does H.C."/>
            <person name="Voll L.M."/>
            <person name="Will I."/>
            <person name="Young S."/>
            <person name="Zeng Q."/>
            <person name="Zhang J."/>
            <person name="Zhou S."/>
            <person name="Dickman M.B."/>
            <person name="Schulze-Lefert P."/>
            <person name="Ver Loren van Themaat E."/>
            <person name="Ma L.-J."/>
            <person name="Vaillancourt L.J."/>
        </authorList>
    </citation>
    <scope>NUCLEOTIDE SEQUENCE [LARGE SCALE GENOMIC DNA]</scope>
    <source>
        <strain evidence="5">IMI 349063</strain>
    </source>
</reference>
<evidence type="ECO:0000256" key="1">
    <source>
        <dbReference type="PROSITE-ProRule" id="PRU00042"/>
    </source>
</evidence>
<keyword evidence="2" id="KW-0812">Transmembrane</keyword>
<evidence type="ECO:0000256" key="2">
    <source>
        <dbReference type="SAM" id="Phobius"/>
    </source>
</evidence>
<protein>
    <recommendedName>
        <fullName evidence="3">C2H2-type domain-containing protein</fullName>
    </recommendedName>
</protein>
<dbReference type="InterPro" id="IPR013087">
    <property type="entry name" value="Znf_C2H2_type"/>
</dbReference>
<proteinExistence type="predicted"/>
<dbReference type="GO" id="GO:0008270">
    <property type="term" value="F:zinc ion binding"/>
    <property type="evidence" value="ECO:0007669"/>
    <property type="project" value="UniProtKB-KW"/>
</dbReference>
<dbReference type="EMBL" id="CACQ02002234">
    <property type="protein sequence ID" value="CCF36954.1"/>
    <property type="molecule type" value="Genomic_DNA"/>
</dbReference>
<evidence type="ECO:0000259" key="3">
    <source>
        <dbReference type="PROSITE" id="PS50157"/>
    </source>
</evidence>
<name>H1V9Q1_COLHI</name>
<evidence type="ECO:0000313" key="5">
    <source>
        <dbReference type="Proteomes" id="UP000007174"/>
    </source>
</evidence>
<dbReference type="PROSITE" id="PS50157">
    <property type="entry name" value="ZINC_FINGER_C2H2_2"/>
    <property type="match status" value="1"/>
</dbReference>
<keyword evidence="1" id="KW-0862">Zinc</keyword>